<accession>A0A6N4R942</accession>
<gene>
    <name evidence="2" type="ORF">DI628_07140</name>
</gene>
<protein>
    <submittedName>
        <fullName evidence="2">Uncharacterized protein</fullName>
    </submittedName>
</protein>
<evidence type="ECO:0000313" key="3">
    <source>
        <dbReference type="Proteomes" id="UP000320948"/>
    </source>
</evidence>
<evidence type="ECO:0000313" key="2">
    <source>
        <dbReference type="EMBL" id="TKW60667.1"/>
    </source>
</evidence>
<dbReference type="Proteomes" id="UP000320948">
    <property type="component" value="Unassembled WGS sequence"/>
</dbReference>
<proteinExistence type="predicted"/>
<dbReference type="EMBL" id="VAFM01000002">
    <property type="protein sequence ID" value="TKW60667.1"/>
    <property type="molecule type" value="Genomic_DNA"/>
</dbReference>
<organism evidence="2 3">
    <name type="scientific">Blastochloris viridis</name>
    <name type="common">Rhodopseudomonas viridis</name>
    <dbReference type="NCBI Taxonomy" id="1079"/>
    <lineage>
        <taxon>Bacteria</taxon>
        <taxon>Pseudomonadati</taxon>
        <taxon>Pseudomonadota</taxon>
        <taxon>Alphaproteobacteria</taxon>
        <taxon>Hyphomicrobiales</taxon>
        <taxon>Blastochloridaceae</taxon>
        <taxon>Blastochloris</taxon>
    </lineage>
</organism>
<feature type="chain" id="PRO_5026703240" evidence="1">
    <location>
        <begin position="22"/>
        <end position="174"/>
    </location>
</feature>
<name>A0A6N4R942_BLAVI</name>
<evidence type="ECO:0000256" key="1">
    <source>
        <dbReference type="SAM" id="SignalP"/>
    </source>
</evidence>
<feature type="signal peptide" evidence="1">
    <location>
        <begin position="1"/>
        <end position="21"/>
    </location>
</feature>
<comment type="caution">
    <text evidence="2">The sequence shown here is derived from an EMBL/GenBank/DDBJ whole genome shotgun (WGS) entry which is preliminary data.</text>
</comment>
<sequence length="174" mass="18492">MNVRVWSVVVVALSLVCGSYAQERTAGGSLNMEASWSALQNIADQANNNAKSAHIRLNQVDACARKGAFYATGQAGADGNGCMRGFVITGGGQCLTPESGPRVGTDWTIRNPWGDATGCQNGVPRCGDAKVLHIGYGTDRMSENEMSNFCKYPGSGGVYLNECHTQEFLCTRGM</sequence>
<keyword evidence="1" id="KW-0732">Signal</keyword>
<dbReference type="AlphaFoldDB" id="A0A6N4R942"/>
<reference evidence="2 3" key="1">
    <citation type="journal article" date="2017" name="Nat. Commun.">
        <title>In situ click chemistry generation of cyclooxygenase-2 inhibitors.</title>
        <authorList>
            <person name="Bhardwaj A."/>
            <person name="Kaur J."/>
            <person name="Wuest M."/>
            <person name="Wuest F."/>
        </authorList>
    </citation>
    <scope>NUCLEOTIDE SEQUENCE [LARGE SCALE GENOMIC DNA]</scope>
    <source>
        <strain evidence="2">S2_018_000_R2_106</strain>
    </source>
</reference>